<keyword evidence="3" id="KW-1185">Reference proteome</keyword>
<proteinExistence type="predicted"/>
<keyword evidence="1" id="KW-0812">Transmembrane</keyword>
<protein>
    <submittedName>
        <fullName evidence="2">Uncharacterized protein</fullName>
    </submittedName>
</protein>
<organism evidence="2 3">
    <name type="scientific">Aquarana catesbeiana</name>
    <name type="common">American bullfrog</name>
    <name type="synonym">Rana catesbeiana</name>
    <dbReference type="NCBI Taxonomy" id="8400"/>
    <lineage>
        <taxon>Eukaryota</taxon>
        <taxon>Metazoa</taxon>
        <taxon>Chordata</taxon>
        <taxon>Craniata</taxon>
        <taxon>Vertebrata</taxon>
        <taxon>Euteleostomi</taxon>
        <taxon>Amphibia</taxon>
        <taxon>Batrachia</taxon>
        <taxon>Anura</taxon>
        <taxon>Neobatrachia</taxon>
        <taxon>Ranoidea</taxon>
        <taxon>Ranidae</taxon>
        <taxon>Aquarana</taxon>
    </lineage>
</organism>
<evidence type="ECO:0000313" key="3">
    <source>
        <dbReference type="Proteomes" id="UP000228934"/>
    </source>
</evidence>
<dbReference type="Proteomes" id="UP000228934">
    <property type="component" value="Unassembled WGS sequence"/>
</dbReference>
<gene>
    <name evidence="2" type="ORF">AB205_0047200</name>
</gene>
<feature type="transmembrane region" description="Helical" evidence="1">
    <location>
        <begin position="7"/>
        <end position="27"/>
    </location>
</feature>
<keyword evidence="1" id="KW-0472">Membrane</keyword>
<sequence>MVMATSPLLKIFLGIILLCIVCIPEWFTTTEGNTVYLSCILVCFEESAYLSTVVSKSIICPTQENNTKYVQETVNIQNNMVYTVNFSIYINTTLYLCVQQRHIHSVFQDMKIPENTTYFSLEVSGKYRVYAKEESHFTLVNIEDRDPSLPFSFEIHVKNTTGPDGIIDDMDFKNEGMKTHDDFINISLNFERQVPCKYR</sequence>
<evidence type="ECO:0000313" key="2">
    <source>
        <dbReference type="EMBL" id="PIO23786.1"/>
    </source>
</evidence>
<reference evidence="3" key="1">
    <citation type="journal article" date="2017" name="Nat. Commun.">
        <title>The North American bullfrog draft genome provides insight into hormonal regulation of long noncoding RNA.</title>
        <authorList>
            <person name="Hammond S.A."/>
            <person name="Warren R.L."/>
            <person name="Vandervalk B.P."/>
            <person name="Kucuk E."/>
            <person name="Khan H."/>
            <person name="Gibb E.A."/>
            <person name="Pandoh P."/>
            <person name="Kirk H."/>
            <person name="Zhao Y."/>
            <person name="Jones M."/>
            <person name="Mungall A.J."/>
            <person name="Coope R."/>
            <person name="Pleasance S."/>
            <person name="Moore R.A."/>
            <person name="Holt R.A."/>
            <person name="Round J.M."/>
            <person name="Ohora S."/>
            <person name="Walle B.V."/>
            <person name="Veldhoen N."/>
            <person name="Helbing C.C."/>
            <person name="Birol I."/>
        </authorList>
    </citation>
    <scope>NUCLEOTIDE SEQUENCE [LARGE SCALE GENOMIC DNA]</scope>
</reference>
<keyword evidence="1" id="KW-1133">Transmembrane helix</keyword>
<dbReference type="EMBL" id="KV959028">
    <property type="protein sequence ID" value="PIO23786.1"/>
    <property type="molecule type" value="Genomic_DNA"/>
</dbReference>
<dbReference type="AlphaFoldDB" id="A0A2G9R7D7"/>
<name>A0A2G9R7D7_AQUCT</name>
<dbReference type="OrthoDB" id="9906549at2759"/>
<evidence type="ECO:0000256" key="1">
    <source>
        <dbReference type="SAM" id="Phobius"/>
    </source>
</evidence>
<accession>A0A2G9R7D7</accession>